<dbReference type="AlphaFoldDB" id="A0A128A4M2"/>
<evidence type="ECO:0000313" key="2">
    <source>
        <dbReference type="Proteomes" id="UP000196239"/>
    </source>
</evidence>
<reference evidence="2" key="1">
    <citation type="submission" date="2015-10" db="EMBL/GenBank/DDBJ databases">
        <authorList>
            <person name="Lehtovirta-Morley L.E."/>
            <person name="Vieille C."/>
        </authorList>
    </citation>
    <scope>NUCLEOTIDE SEQUENCE [LARGE SCALE GENOMIC DNA]</scope>
</reference>
<gene>
    <name evidence="1" type="ORF">NDEV_1553</name>
</gene>
<evidence type="ECO:0000313" key="1">
    <source>
        <dbReference type="EMBL" id="CUR52316.1"/>
    </source>
</evidence>
<dbReference type="Proteomes" id="UP000196239">
    <property type="component" value="Chromosome 1"/>
</dbReference>
<protein>
    <submittedName>
        <fullName evidence="1">Uncharacterized protein</fullName>
    </submittedName>
</protein>
<accession>A0A128A4M2</accession>
<keyword evidence="2" id="KW-1185">Reference proteome</keyword>
<sequence length="39" mass="4178">MPRPSSLLKPSHPSIGVGTSAYSVIILHDYTRRSSLVPG</sequence>
<name>A0A128A4M2_9ARCH</name>
<dbReference type="KEGG" id="ndv:NDEV_1553"/>
<organism evidence="1 2">
    <name type="scientific">Nitrosotalea devaniterrae</name>
    <dbReference type="NCBI Taxonomy" id="1078905"/>
    <lineage>
        <taxon>Archaea</taxon>
        <taxon>Nitrososphaerota</taxon>
        <taxon>Nitrososphaeria</taxon>
        <taxon>Nitrosotaleales</taxon>
        <taxon>Nitrosotaleaceae</taxon>
        <taxon>Nitrosotalea</taxon>
    </lineage>
</organism>
<proteinExistence type="predicted"/>
<dbReference type="EMBL" id="LN890280">
    <property type="protein sequence ID" value="CUR52316.1"/>
    <property type="molecule type" value="Genomic_DNA"/>
</dbReference>